<dbReference type="SMART" id="SM00813">
    <property type="entry name" value="Alpha-L-AF_C"/>
    <property type="match status" value="1"/>
</dbReference>
<proteinExistence type="predicted"/>
<reference evidence="2" key="1">
    <citation type="submission" date="2018-05" db="EMBL/GenBank/DDBJ databases">
        <authorList>
            <person name="Lanie J.A."/>
            <person name="Ng W.-L."/>
            <person name="Kazmierczak K.M."/>
            <person name="Andrzejewski T.M."/>
            <person name="Davidsen T.M."/>
            <person name="Wayne K.J."/>
            <person name="Tettelin H."/>
            <person name="Glass J.I."/>
            <person name="Rusch D."/>
            <person name="Podicherti R."/>
            <person name="Tsui H.-C.T."/>
            <person name="Winkler M.E."/>
        </authorList>
    </citation>
    <scope>NUCLEOTIDE SEQUENCE</scope>
</reference>
<dbReference type="InterPro" id="IPR013780">
    <property type="entry name" value="Glyco_hydro_b"/>
</dbReference>
<dbReference type="Gene3D" id="3.20.20.80">
    <property type="entry name" value="Glycosidases"/>
    <property type="match status" value="1"/>
</dbReference>
<dbReference type="AlphaFoldDB" id="A0A382USR6"/>
<dbReference type="GO" id="GO:0000272">
    <property type="term" value="P:polysaccharide catabolic process"/>
    <property type="evidence" value="ECO:0007669"/>
    <property type="project" value="TreeGrafter"/>
</dbReference>
<accession>A0A382USR6</accession>
<dbReference type="InterPro" id="IPR017853">
    <property type="entry name" value="GH"/>
</dbReference>
<evidence type="ECO:0000259" key="1">
    <source>
        <dbReference type="SMART" id="SM00813"/>
    </source>
</evidence>
<feature type="non-terminal residue" evidence="2">
    <location>
        <position position="1"/>
    </location>
</feature>
<sequence length="290" mass="32876">RAEPWKVRMWGVGNENWACGGYMRPEFYVDLYRQHVTYLRNLGENRLYKVACGPYGDDLHWTDVLMRETQPRRLMHGLGMHFYCGSGREKQLATDGTEDDWYFLLNTANRMDSLLKQQIAVMDRWDPEDRVGMLVDEWGTWHEVETDTNPGFLYQQNTIRDALAASLTLDIFNRHCRRVHGANIAQTVNVLQAMILTEQEKMLLTPTYHVFEMYVPHHDATCLPCYVEAGTLGEGDTQVPAISASASRADDGSVHVTMTNLSATESIDVAVALHGVQGNDYTARILTGDA</sequence>
<gene>
    <name evidence="2" type="ORF">METZ01_LOCUS390128</name>
</gene>
<name>A0A382USR6_9ZZZZ</name>
<dbReference type="GO" id="GO:0046373">
    <property type="term" value="P:L-arabinose metabolic process"/>
    <property type="evidence" value="ECO:0007669"/>
    <property type="project" value="InterPro"/>
</dbReference>
<dbReference type="Pfam" id="PF06964">
    <property type="entry name" value="Alpha-L-AF_C"/>
    <property type="match status" value="1"/>
</dbReference>
<dbReference type="SUPFAM" id="SSF51011">
    <property type="entry name" value="Glycosyl hydrolase domain"/>
    <property type="match status" value="1"/>
</dbReference>
<organism evidence="2">
    <name type="scientific">marine metagenome</name>
    <dbReference type="NCBI Taxonomy" id="408172"/>
    <lineage>
        <taxon>unclassified sequences</taxon>
        <taxon>metagenomes</taxon>
        <taxon>ecological metagenomes</taxon>
    </lineage>
</organism>
<feature type="domain" description="Alpha-L-arabinofuranosidase C-terminal" evidence="1">
    <location>
        <begin position="136"/>
        <end position="289"/>
    </location>
</feature>
<feature type="non-terminal residue" evidence="2">
    <location>
        <position position="290"/>
    </location>
</feature>
<dbReference type="GO" id="GO:0046556">
    <property type="term" value="F:alpha-L-arabinofuranosidase activity"/>
    <property type="evidence" value="ECO:0007669"/>
    <property type="project" value="UniProtKB-EC"/>
</dbReference>
<protein>
    <recommendedName>
        <fullName evidence="1">Alpha-L-arabinofuranosidase C-terminal domain-containing protein</fullName>
    </recommendedName>
</protein>
<dbReference type="InterPro" id="IPR010720">
    <property type="entry name" value="Alpha-L-AF_C"/>
</dbReference>
<dbReference type="EMBL" id="UINC01146505">
    <property type="protein sequence ID" value="SVD37274.1"/>
    <property type="molecule type" value="Genomic_DNA"/>
</dbReference>
<dbReference type="PANTHER" id="PTHR43576">
    <property type="entry name" value="ALPHA-L-ARABINOFURANOSIDASE C-RELATED"/>
    <property type="match status" value="1"/>
</dbReference>
<dbReference type="Gene3D" id="2.60.40.1180">
    <property type="entry name" value="Golgi alpha-mannosidase II"/>
    <property type="match status" value="1"/>
</dbReference>
<dbReference type="PANTHER" id="PTHR43576:SF2">
    <property type="entry name" value="INTRACELLULAR EXO-ALPHA-L-ARABINOFURANOSIDASE 2"/>
    <property type="match status" value="1"/>
</dbReference>
<evidence type="ECO:0000313" key="2">
    <source>
        <dbReference type="EMBL" id="SVD37274.1"/>
    </source>
</evidence>
<dbReference type="SUPFAM" id="SSF51445">
    <property type="entry name" value="(Trans)glycosidases"/>
    <property type="match status" value="1"/>
</dbReference>